<dbReference type="Proteomes" id="UP000621898">
    <property type="component" value="Unassembled WGS sequence"/>
</dbReference>
<organism evidence="2 3">
    <name type="scientific">Rhodanobacter panaciterrae</name>
    <dbReference type="NCBI Taxonomy" id="490572"/>
    <lineage>
        <taxon>Bacteria</taxon>
        <taxon>Pseudomonadati</taxon>
        <taxon>Pseudomonadota</taxon>
        <taxon>Gammaproteobacteria</taxon>
        <taxon>Lysobacterales</taxon>
        <taxon>Rhodanobacteraceae</taxon>
        <taxon>Rhodanobacter</taxon>
    </lineage>
</organism>
<gene>
    <name evidence="2" type="ORF">GCM10008098_27920</name>
</gene>
<name>A0ABQ3A380_9GAMM</name>
<accession>A0ABQ3A380</accession>
<keyword evidence="1" id="KW-0472">Membrane</keyword>
<dbReference type="NCBIfam" id="NF033233">
    <property type="entry name" value="twin_helix"/>
    <property type="match status" value="1"/>
</dbReference>
<sequence length="102" mass="11403">MPTRTGGEIRSRGESAGGRYTAQVVMDRINHVETVYKCALVVVLLVVIFSLGQALYFMMTDKDDDKRTVWALTRRIGLSLLLIGMVALGIWMGWLHPHDVGQ</sequence>
<evidence type="ECO:0000256" key="1">
    <source>
        <dbReference type="SAM" id="Phobius"/>
    </source>
</evidence>
<reference evidence="3" key="1">
    <citation type="journal article" date="2019" name="Int. J. Syst. Evol. Microbiol.">
        <title>The Global Catalogue of Microorganisms (GCM) 10K type strain sequencing project: providing services to taxonomists for standard genome sequencing and annotation.</title>
        <authorList>
            <consortium name="The Broad Institute Genomics Platform"/>
            <consortium name="The Broad Institute Genome Sequencing Center for Infectious Disease"/>
            <person name="Wu L."/>
            <person name="Ma J."/>
        </authorList>
    </citation>
    <scope>NUCLEOTIDE SEQUENCE [LARGE SCALE GENOMIC DNA]</scope>
    <source>
        <strain evidence="3">KCTC 22232</strain>
    </source>
</reference>
<proteinExistence type="predicted"/>
<comment type="caution">
    <text evidence="2">The sequence shown here is derived from an EMBL/GenBank/DDBJ whole genome shotgun (WGS) entry which is preliminary data.</text>
</comment>
<evidence type="ECO:0000313" key="2">
    <source>
        <dbReference type="EMBL" id="GGY32841.1"/>
    </source>
</evidence>
<evidence type="ECO:0000313" key="3">
    <source>
        <dbReference type="Proteomes" id="UP000621898"/>
    </source>
</evidence>
<keyword evidence="1" id="KW-1133">Transmembrane helix</keyword>
<protein>
    <recommendedName>
        <fullName evidence="4">Twin transmembrane helix small protein</fullName>
    </recommendedName>
</protein>
<keyword evidence="3" id="KW-1185">Reference proteome</keyword>
<feature type="transmembrane region" description="Helical" evidence="1">
    <location>
        <begin position="76"/>
        <end position="94"/>
    </location>
</feature>
<dbReference type="EMBL" id="BMXT01000003">
    <property type="protein sequence ID" value="GGY32841.1"/>
    <property type="molecule type" value="Genomic_DNA"/>
</dbReference>
<dbReference type="InterPro" id="IPR021313">
    <property type="entry name" value="DUF2909"/>
</dbReference>
<feature type="transmembrane region" description="Helical" evidence="1">
    <location>
        <begin position="34"/>
        <end position="56"/>
    </location>
</feature>
<evidence type="ECO:0008006" key="4">
    <source>
        <dbReference type="Google" id="ProtNLM"/>
    </source>
</evidence>
<dbReference type="Pfam" id="PF11137">
    <property type="entry name" value="DUF2909"/>
    <property type="match status" value="1"/>
</dbReference>
<keyword evidence="1" id="KW-0812">Transmembrane</keyword>